<dbReference type="EMBL" id="CAKXAJ010020348">
    <property type="protein sequence ID" value="CAH2221495.1"/>
    <property type="molecule type" value="Genomic_DNA"/>
</dbReference>
<name>A0A8S4QZM5_9NEOP</name>
<organism evidence="2 3">
    <name type="scientific">Pararge aegeria aegeria</name>
    <dbReference type="NCBI Taxonomy" id="348720"/>
    <lineage>
        <taxon>Eukaryota</taxon>
        <taxon>Metazoa</taxon>
        <taxon>Ecdysozoa</taxon>
        <taxon>Arthropoda</taxon>
        <taxon>Hexapoda</taxon>
        <taxon>Insecta</taxon>
        <taxon>Pterygota</taxon>
        <taxon>Neoptera</taxon>
        <taxon>Endopterygota</taxon>
        <taxon>Lepidoptera</taxon>
        <taxon>Glossata</taxon>
        <taxon>Ditrysia</taxon>
        <taxon>Papilionoidea</taxon>
        <taxon>Nymphalidae</taxon>
        <taxon>Satyrinae</taxon>
        <taxon>Satyrini</taxon>
        <taxon>Parargina</taxon>
        <taxon>Pararge</taxon>
    </lineage>
</organism>
<proteinExistence type="predicted"/>
<evidence type="ECO:0000313" key="2">
    <source>
        <dbReference type="EMBL" id="CAH2221495.1"/>
    </source>
</evidence>
<dbReference type="Proteomes" id="UP000838756">
    <property type="component" value="Unassembled WGS sequence"/>
</dbReference>
<keyword evidence="3" id="KW-1185">Reference proteome</keyword>
<evidence type="ECO:0000313" key="3">
    <source>
        <dbReference type="Proteomes" id="UP000838756"/>
    </source>
</evidence>
<feature type="compositionally biased region" description="Polar residues" evidence="1">
    <location>
        <begin position="13"/>
        <end position="30"/>
    </location>
</feature>
<comment type="caution">
    <text evidence="2">The sequence shown here is derived from an EMBL/GenBank/DDBJ whole genome shotgun (WGS) entry which is preliminary data.</text>
</comment>
<feature type="compositionally biased region" description="Polar residues" evidence="1">
    <location>
        <begin position="53"/>
        <end position="64"/>
    </location>
</feature>
<accession>A0A8S4QZM5</accession>
<dbReference type="AlphaFoldDB" id="A0A8S4QZM5"/>
<sequence length="471" mass="52139">MDVDKPPDPGESITISQYDSQCPNTAQPSSSRKRVGEYETVESNPKKLISDPTLASPSIQSQYEHPSLSEAPKKYVSDDKGPFIVYVSREVSDPSAGTSIRAINFGQFLHKHKVSSILNDGVKNVGRNKISVEFTSAQSANDFLTNPILEISKFKAFIPTYNITRMGLVRGVPSDWHLDEFVKSIEIPSGCGEILKARRLNRKQVNDSGVTWVPTQSVVVTFRGQVLPVKIYSYHTSLPVETYRLPTIQCVNCCRFGHVKAQCRSSPRCFKCSQFHSGESCSVLLDQVVCILCSGKHLATDRNCPEHSRQQSIKIVMSDENLSYQDASSRFPPVRRSYADLAKEMISSTPFSNRTIPNYTLLPQVPTKSYKQSVFRPPRPRAPMGKGFDRQAHNDITRNCQSSLGNGSALNNDHTYTLSSNDNLIPNLTKSLTTIIEILGQNPLPSNVAQIFVKIASVLSNGFGTSSSVEL</sequence>
<reference evidence="2" key="1">
    <citation type="submission" date="2022-03" db="EMBL/GenBank/DDBJ databases">
        <authorList>
            <person name="Lindestad O."/>
        </authorList>
    </citation>
    <scope>NUCLEOTIDE SEQUENCE</scope>
</reference>
<dbReference type="OrthoDB" id="6931295at2759"/>
<evidence type="ECO:0000256" key="1">
    <source>
        <dbReference type="SAM" id="MobiDB-lite"/>
    </source>
</evidence>
<protein>
    <submittedName>
        <fullName evidence="2">Jg1322 protein</fullName>
    </submittedName>
</protein>
<gene>
    <name evidence="2" type="primary">jg1322</name>
    <name evidence="2" type="ORF">PAEG_LOCUS6698</name>
</gene>
<feature type="region of interest" description="Disordered" evidence="1">
    <location>
        <begin position="1"/>
        <end position="69"/>
    </location>
</feature>